<dbReference type="PROSITE" id="PS50848">
    <property type="entry name" value="START"/>
    <property type="match status" value="1"/>
</dbReference>
<dbReference type="Pfam" id="PF01852">
    <property type="entry name" value="START"/>
    <property type="match status" value="1"/>
</dbReference>
<dbReference type="CDD" id="cd08871">
    <property type="entry name" value="START_STARD10-like"/>
    <property type="match status" value="1"/>
</dbReference>
<keyword evidence="9" id="KW-0445">Lipid transport</keyword>
<dbReference type="PANTHER" id="PTHR19308:SF14">
    <property type="entry name" value="START DOMAIN-CONTAINING PROTEIN"/>
    <property type="match status" value="1"/>
</dbReference>
<sequence>MTSAFTVGVVRPATDEDVNVFRNMVDSIDGWTQVFNQKQTSVFIKKTENTSIHMIKVRSILSDIPAAVMYDVIHDPEYRRVWDKQMIEGYDICLVSPNTDIGYYSMRVFPPFNNRDFVTLRSWFNFDDTEYIVMNHSVFHASCPPRKNHVRGLSYLSGFHIKQLGPTSSVFHFVSQCDPRGNIPAWAVNRCSQMVAPKSVAKLAKTARLYPEWKKTHSPNLKPWLHPEQHTLRPINWADVSESPDFVVSEIVEEAAVARNGVVDDTGEASAAAGEAASGPNATEMSNVAESNGSNLSSADPLVNCGITVNGIPTGTEG</sequence>
<dbReference type="GO" id="GO:0005829">
    <property type="term" value="C:cytosol"/>
    <property type="evidence" value="ECO:0007669"/>
    <property type="project" value="UniProtKB-ARBA"/>
</dbReference>
<evidence type="ECO:0000259" key="18">
    <source>
        <dbReference type="PROSITE" id="PS50848"/>
    </source>
</evidence>
<dbReference type="Gene3D" id="3.30.530.20">
    <property type="match status" value="1"/>
</dbReference>
<dbReference type="FunFam" id="3.30.530.20:FF:000008">
    <property type="entry name" value="START domain containing 10"/>
    <property type="match status" value="1"/>
</dbReference>
<evidence type="ECO:0000256" key="17">
    <source>
        <dbReference type="SAM" id="MobiDB-lite"/>
    </source>
</evidence>
<dbReference type="GO" id="GO:0031514">
    <property type="term" value="C:motile cilium"/>
    <property type="evidence" value="ECO:0007669"/>
    <property type="project" value="UniProtKB-SubCell"/>
</dbReference>
<keyword evidence="5" id="KW-0963">Cytoplasm</keyword>
<dbReference type="SMART" id="SM00234">
    <property type="entry name" value="START"/>
    <property type="match status" value="1"/>
</dbReference>
<evidence type="ECO:0000256" key="9">
    <source>
        <dbReference type="ARBA" id="ARBA00023055"/>
    </source>
</evidence>
<feature type="compositionally biased region" description="Low complexity" evidence="17">
    <location>
        <begin position="268"/>
        <end position="279"/>
    </location>
</feature>
<keyword evidence="10" id="KW-0969">Cilium</keyword>
<organism evidence="19">
    <name type="scientific">Schistocephalus solidus</name>
    <name type="common">Tapeworm</name>
    <dbReference type="NCBI Taxonomy" id="70667"/>
    <lineage>
        <taxon>Eukaryota</taxon>
        <taxon>Metazoa</taxon>
        <taxon>Spiralia</taxon>
        <taxon>Lophotrochozoa</taxon>
        <taxon>Platyhelminthes</taxon>
        <taxon>Cestoda</taxon>
        <taxon>Eucestoda</taxon>
        <taxon>Diphyllobothriidea</taxon>
        <taxon>Diphyllobothriidae</taxon>
        <taxon>Schistocephalus</taxon>
    </lineage>
</organism>
<evidence type="ECO:0000256" key="3">
    <source>
        <dbReference type="ARBA" id="ARBA00004496"/>
    </source>
</evidence>
<protein>
    <recommendedName>
        <fullName evidence="14">START domain-containing protein 10</fullName>
    </recommendedName>
    <alternativeName>
        <fullName evidence="15">PCTP-like protein</fullName>
    </alternativeName>
    <alternativeName>
        <fullName evidence="16">StAR-related lipid transfer protein 10</fullName>
    </alternativeName>
</protein>
<keyword evidence="11" id="KW-0446">Lipid-binding</keyword>
<accession>A0A0X3P960</accession>
<keyword evidence="4" id="KW-0813">Transport</keyword>
<dbReference type="InterPro" id="IPR002913">
    <property type="entry name" value="START_lipid-bd_dom"/>
</dbReference>
<evidence type="ECO:0000256" key="6">
    <source>
        <dbReference type="ARBA" id="ARBA00022553"/>
    </source>
</evidence>
<dbReference type="InterPro" id="IPR051213">
    <property type="entry name" value="START_lipid_transfer"/>
</dbReference>
<feature type="region of interest" description="Disordered" evidence="17">
    <location>
        <begin position="268"/>
        <end position="300"/>
    </location>
</feature>
<evidence type="ECO:0000256" key="7">
    <source>
        <dbReference type="ARBA" id="ARBA00022846"/>
    </source>
</evidence>
<evidence type="ECO:0000256" key="14">
    <source>
        <dbReference type="ARBA" id="ARBA00070345"/>
    </source>
</evidence>
<dbReference type="AlphaFoldDB" id="A0A0X3P960"/>
<reference evidence="19" key="1">
    <citation type="submission" date="2016-01" db="EMBL/GenBank/DDBJ databases">
        <title>Reference transcriptome for the parasite Schistocephalus solidus: insights into the molecular evolution of parasitism.</title>
        <authorList>
            <person name="Hebert F.O."/>
            <person name="Grambauer S."/>
            <person name="Barber I."/>
            <person name="Landry C.R."/>
            <person name="Aubin-Horth N."/>
        </authorList>
    </citation>
    <scope>NUCLEOTIDE SEQUENCE</scope>
</reference>
<feature type="compositionally biased region" description="Polar residues" evidence="17">
    <location>
        <begin position="280"/>
        <end position="298"/>
    </location>
</feature>
<keyword evidence="6" id="KW-0597">Phosphoprotein</keyword>
<dbReference type="GO" id="GO:0008289">
    <property type="term" value="F:lipid binding"/>
    <property type="evidence" value="ECO:0007669"/>
    <property type="project" value="UniProtKB-KW"/>
</dbReference>
<dbReference type="GO" id="GO:0016020">
    <property type="term" value="C:membrane"/>
    <property type="evidence" value="ECO:0007669"/>
    <property type="project" value="UniProtKB-SubCell"/>
</dbReference>
<proteinExistence type="predicted"/>
<evidence type="ECO:0000256" key="4">
    <source>
        <dbReference type="ARBA" id="ARBA00022448"/>
    </source>
</evidence>
<dbReference type="InterPro" id="IPR041951">
    <property type="entry name" value="STARD10_START"/>
</dbReference>
<dbReference type="PANTHER" id="PTHR19308">
    <property type="entry name" value="PHOSPHATIDYLCHOLINE TRANSFER PROTEIN"/>
    <property type="match status" value="1"/>
</dbReference>
<dbReference type="EMBL" id="GEEE01014771">
    <property type="protein sequence ID" value="JAP48454.1"/>
    <property type="molecule type" value="Transcribed_RNA"/>
</dbReference>
<comment type="subcellular location">
    <subcellularLocation>
        <location evidence="1">Cell projection</location>
        <location evidence="1">Cilium</location>
        <location evidence="1">Flagellum</location>
    </subcellularLocation>
    <subcellularLocation>
        <location evidence="3">Cytoplasm</location>
    </subcellularLocation>
    <subcellularLocation>
        <location evidence="2">Membrane</location>
    </subcellularLocation>
</comment>
<keyword evidence="13" id="KW-0966">Cell projection</keyword>
<gene>
    <name evidence="19" type="primary">PCTL</name>
    <name evidence="19" type="ORF">TR118186</name>
</gene>
<keyword evidence="8" id="KW-0007">Acetylation</keyword>
<keyword evidence="7" id="KW-0282">Flagellum</keyword>
<keyword evidence="12" id="KW-0472">Membrane</keyword>
<dbReference type="InterPro" id="IPR023393">
    <property type="entry name" value="START-like_dom_sf"/>
</dbReference>
<evidence type="ECO:0000256" key="10">
    <source>
        <dbReference type="ARBA" id="ARBA00023069"/>
    </source>
</evidence>
<evidence type="ECO:0000256" key="12">
    <source>
        <dbReference type="ARBA" id="ARBA00023136"/>
    </source>
</evidence>
<evidence type="ECO:0000313" key="19">
    <source>
        <dbReference type="EMBL" id="JAP48454.1"/>
    </source>
</evidence>
<evidence type="ECO:0000256" key="11">
    <source>
        <dbReference type="ARBA" id="ARBA00023121"/>
    </source>
</evidence>
<evidence type="ECO:0000256" key="15">
    <source>
        <dbReference type="ARBA" id="ARBA00076937"/>
    </source>
</evidence>
<feature type="domain" description="START" evidence="18">
    <location>
        <begin position="29"/>
        <end position="212"/>
    </location>
</feature>
<evidence type="ECO:0000256" key="1">
    <source>
        <dbReference type="ARBA" id="ARBA00004230"/>
    </source>
</evidence>
<dbReference type="SUPFAM" id="SSF55961">
    <property type="entry name" value="Bet v1-like"/>
    <property type="match status" value="1"/>
</dbReference>
<evidence type="ECO:0000256" key="2">
    <source>
        <dbReference type="ARBA" id="ARBA00004370"/>
    </source>
</evidence>
<evidence type="ECO:0000256" key="8">
    <source>
        <dbReference type="ARBA" id="ARBA00022990"/>
    </source>
</evidence>
<evidence type="ECO:0000256" key="5">
    <source>
        <dbReference type="ARBA" id="ARBA00022490"/>
    </source>
</evidence>
<dbReference type="GO" id="GO:0006869">
    <property type="term" value="P:lipid transport"/>
    <property type="evidence" value="ECO:0007669"/>
    <property type="project" value="UniProtKB-KW"/>
</dbReference>
<name>A0A0X3P960_SCHSO</name>
<evidence type="ECO:0000256" key="16">
    <source>
        <dbReference type="ARBA" id="ARBA00080073"/>
    </source>
</evidence>
<evidence type="ECO:0000256" key="13">
    <source>
        <dbReference type="ARBA" id="ARBA00023273"/>
    </source>
</evidence>